<dbReference type="EMBL" id="QROC01000010">
    <property type="protein sequence ID" value="RHK97686.1"/>
    <property type="molecule type" value="Genomic_DNA"/>
</dbReference>
<dbReference type="AlphaFoldDB" id="A0A415HTV5"/>
<dbReference type="SUPFAM" id="SSF53756">
    <property type="entry name" value="UDP-Glycosyltransferase/glycogen phosphorylase"/>
    <property type="match status" value="1"/>
</dbReference>
<accession>A0A415HTV5</accession>
<evidence type="ECO:0000256" key="1">
    <source>
        <dbReference type="ARBA" id="ARBA00022679"/>
    </source>
</evidence>
<proteinExistence type="predicted"/>
<gene>
    <name evidence="3" type="ORF">DW042_09720</name>
</gene>
<keyword evidence="1 3" id="KW-0808">Transferase</keyword>
<name>A0A415HTV5_9BACE</name>
<dbReference type="CDD" id="cd03801">
    <property type="entry name" value="GT4_PimA-like"/>
    <property type="match status" value="1"/>
</dbReference>
<evidence type="ECO:0000259" key="2">
    <source>
        <dbReference type="Pfam" id="PF00534"/>
    </source>
</evidence>
<dbReference type="Pfam" id="PF00534">
    <property type="entry name" value="Glycos_transf_1"/>
    <property type="match status" value="1"/>
</dbReference>
<dbReference type="Proteomes" id="UP000284417">
    <property type="component" value="Unassembled WGS sequence"/>
</dbReference>
<evidence type="ECO:0000313" key="3">
    <source>
        <dbReference type="EMBL" id="RHK97686.1"/>
    </source>
</evidence>
<comment type="caution">
    <text evidence="3">The sequence shown here is derived from an EMBL/GenBank/DDBJ whole genome shotgun (WGS) entry which is preliminary data.</text>
</comment>
<organism evidence="3 4">
    <name type="scientific">Bacteroides xylanisolvens</name>
    <dbReference type="NCBI Taxonomy" id="371601"/>
    <lineage>
        <taxon>Bacteria</taxon>
        <taxon>Pseudomonadati</taxon>
        <taxon>Bacteroidota</taxon>
        <taxon>Bacteroidia</taxon>
        <taxon>Bacteroidales</taxon>
        <taxon>Bacteroidaceae</taxon>
        <taxon>Bacteroides</taxon>
    </lineage>
</organism>
<dbReference type="RefSeq" id="WP_118407665.1">
    <property type="nucleotide sequence ID" value="NZ_QROC01000010.1"/>
</dbReference>
<dbReference type="Gene3D" id="3.40.50.2000">
    <property type="entry name" value="Glycogen Phosphorylase B"/>
    <property type="match status" value="1"/>
</dbReference>
<dbReference type="PANTHER" id="PTHR46401">
    <property type="entry name" value="GLYCOSYLTRANSFERASE WBBK-RELATED"/>
    <property type="match status" value="1"/>
</dbReference>
<dbReference type="PANTHER" id="PTHR46401:SF2">
    <property type="entry name" value="GLYCOSYLTRANSFERASE WBBK-RELATED"/>
    <property type="match status" value="1"/>
</dbReference>
<sequence>MNQKNTIIYFGMGCFTDTDVTVVKQLQKEYSVHWYVLHQPHDPYPVSFYVDFVKNSGVKLHMLHITNRRRSFKVLKLMFKTFTEIVELSPSLIYSCCFDFYFSLAYLIKAKSIPLVFGVHDVIQHSDNRNSIFYHLSYRFSLFVGDVFLQFSSNQNRVFKQLYPKLKSSMVGMSIKDFGEAKGEKHIFDNSTIKILFFGSIQYYKGYDLLINAFEKILNMGINNIRLSFLGECTPKNELYLKSLVKSYDKYNLRLHFIDNDEIPQIYNEHDLAIFPYREATQSGPLMIAINYCLPIIAANHSCFADILGHADCSILYDSNNNNALIEILQNVSRMSNTDYQRLKDKAIELNKQYSEEVIVDSYIKVFNELIKCN</sequence>
<feature type="domain" description="Glycosyl transferase family 1" evidence="2">
    <location>
        <begin position="184"/>
        <end position="347"/>
    </location>
</feature>
<evidence type="ECO:0000313" key="4">
    <source>
        <dbReference type="Proteomes" id="UP000284417"/>
    </source>
</evidence>
<dbReference type="GO" id="GO:0009103">
    <property type="term" value="P:lipopolysaccharide biosynthetic process"/>
    <property type="evidence" value="ECO:0007669"/>
    <property type="project" value="TreeGrafter"/>
</dbReference>
<reference evidence="3 4" key="1">
    <citation type="submission" date="2018-08" db="EMBL/GenBank/DDBJ databases">
        <title>A genome reference for cultivated species of the human gut microbiota.</title>
        <authorList>
            <person name="Zou Y."/>
            <person name="Xue W."/>
            <person name="Luo G."/>
        </authorList>
    </citation>
    <scope>NUCLEOTIDE SEQUENCE [LARGE SCALE GENOMIC DNA]</scope>
    <source>
        <strain evidence="3 4">AF39-6AC</strain>
    </source>
</reference>
<dbReference type="InterPro" id="IPR001296">
    <property type="entry name" value="Glyco_trans_1"/>
</dbReference>
<dbReference type="GO" id="GO:0016757">
    <property type="term" value="F:glycosyltransferase activity"/>
    <property type="evidence" value="ECO:0007669"/>
    <property type="project" value="InterPro"/>
</dbReference>
<protein>
    <submittedName>
        <fullName evidence="3">Glycosyltransferase family 1 protein</fullName>
    </submittedName>
</protein>